<accession>A0ABX2JYA9</accession>
<gene>
    <name evidence="2" type="ORF">FEG63_22770</name>
</gene>
<comment type="caution">
    <text evidence="2">The sequence shown here is derived from an EMBL/GenBank/DDBJ whole genome shotgun (WGS) entry which is preliminary data.</text>
</comment>
<dbReference type="EMBL" id="VBSB01000015">
    <property type="protein sequence ID" value="NTY62365.1"/>
    <property type="molecule type" value="Genomic_DNA"/>
</dbReference>
<dbReference type="Proteomes" id="UP000708347">
    <property type="component" value="Unassembled WGS sequence"/>
</dbReference>
<proteinExistence type="predicted"/>
<name>A0ABX2JYA9_9MYCO</name>
<evidence type="ECO:0000313" key="3">
    <source>
        <dbReference type="Proteomes" id="UP000708347"/>
    </source>
</evidence>
<dbReference type="InterPro" id="IPR036689">
    <property type="entry name" value="ESAT-6-like_sf"/>
</dbReference>
<sequence length="412" mass="43429">MPASSPVPSLSQIKAWDTAHLTTAADHWSATANTWESVFSRVSDQMAAPGGTPWVGEAAEAAQERAYADRLKVIGVADQLHNSASAARGAARELEAAKQRVLSAIQDARAAGFTVGEDLSVTYPGGVGSAAAFAARQSQAVGFATEIRERAGTLAALDQQAAGKIAAAGGGVSALGFDEKPGDGGGADDRTTRPLDVREGAEPPPPPQPGSSADPRDWAVGDERFGHWEDVPPPPPYVGQPPPLKPEYRPYPDGTALKDGPSTGMYTPGKSWIGDIDPPAMQYDEAYKFRLAGTEATTTTRMVNENGHWQQQRWVQNVYESQRSTRFSVGGDIGLRPLDPGGESDLGGLPPIQNLNQDWKPISLPEIAVLSAKNMDTTYYLPDGCGGTVNFEGGVPVTGAHTPKIPVIVRGN</sequence>
<dbReference type="SUPFAM" id="SSF140453">
    <property type="entry name" value="EsxAB dimer-like"/>
    <property type="match status" value="1"/>
</dbReference>
<feature type="compositionally biased region" description="Basic and acidic residues" evidence="1">
    <location>
        <begin position="177"/>
        <end position="201"/>
    </location>
</feature>
<feature type="region of interest" description="Disordered" evidence="1">
    <location>
        <begin position="176"/>
        <end position="219"/>
    </location>
</feature>
<evidence type="ECO:0000313" key="2">
    <source>
        <dbReference type="EMBL" id="NTY62365.1"/>
    </source>
</evidence>
<reference evidence="2 3" key="1">
    <citation type="submission" date="2019-05" db="EMBL/GenBank/DDBJ databases">
        <title>Mycolicibacterium sphagni ENV482 genome assembly.</title>
        <authorList>
            <person name="Chen W."/>
            <person name="Faulkner N.W."/>
            <person name="Hyman M.R."/>
        </authorList>
    </citation>
    <scope>NUCLEOTIDE SEQUENCE [LARGE SCALE GENOMIC DNA]</scope>
    <source>
        <strain evidence="2 3">ENV482</strain>
    </source>
</reference>
<dbReference type="RefSeq" id="WP_174400078.1">
    <property type="nucleotide sequence ID" value="NZ_VBSB01000015.1"/>
</dbReference>
<organism evidence="2 3">
    <name type="scientific">Mycolicibacterium sphagni</name>
    <dbReference type="NCBI Taxonomy" id="1786"/>
    <lineage>
        <taxon>Bacteria</taxon>
        <taxon>Bacillati</taxon>
        <taxon>Actinomycetota</taxon>
        <taxon>Actinomycetes</taxon>
        <taxon>Mycobacteriales</taxon>
        <taxon>Mycobacteriaceae</taxon>
        <taxon>Mycolicibacterium</taxon>
    </lineage>
</organism>
<keyword evidence="3" id="KW-1185">Reference proteome</keyword>
<protein>
    <recommendedName>
        <fullName evidence="4">ESX-1 secretion-associated protein EspA/EspE-like domain-containing protein</fullName>
    </recommendedName>
</protein>
<dbReference type="Gene3D" id="1.10.287.1060">
    <property type="entry name" value="ESAT-6-like"/>
    <property type="match status" value="1"/>
</dbReference>
<evidence type="ECO:0008006" key="4">
    <source>
        <dbReference type="Google" id="ProtNLM"/>
    </source>
</evidence>
<evidence type="ECO:0000256" key="1">
    <source>
        <dbReference type="SAM" id="MobiDB-lite"/>
    </source>
</evidence>